<reference evidence="10 11" key="1">
    <citation type="submission" date="2016-05" db="EMBL/GenBank/DDBJ databases">
        <authorList>
            <person name="Lavstsen T."/>
            <person name="Jespersen J.S."/>
        </authorList>
    </citation>
    <scope>NUCLEOTIDE SEQUENCE [LARGE SCALE GENOMIC DNA]</scope>
    <source>
        <strain evidence="10 11">B7-9</strain>
    </source>
</reference>
<dbReference type="InterPro" id="IPR035906">
    <property type="entry name" value="MetI-like_sf"/>
</dbReference>
<evidence type="ECO:0000256" key="6">
    <source>
        <dbReference type="ARBA" id="ARBA00022989"/>
    </source>
</evidence>
<dbReference type="OrthoDB" id="9782004at2"/>
<dbReference type="GO" id="GO:0005886">
    <property type="term" value="C:plasma membrane"/>
    <property type="evidence" value="ECO:0007669"/>
    <property type="project" value="UniProtKB-SubCell"/>
</dbReference>
<keyword evidence="11" id="KW-1185">Reference proteome</keyword>
<keyword evidence="4" id="KW-0997">Cell inner membrane</keyword>
<sequence>MKAQPINWWAIFWIVLAALYFFLPMYGTLDFSLRMERNTISLKAYEIVFADPRFWQGFRYSTLMALITIIVSIILFVPTVYWMYLKVPQARPIMEIITILPFVIPTIVYVFGLIRTFSRPPFQLTLHALTTDMLIVAGYVVISMPFMFRAIDVGMRALDVRTLTEAAQSLGSNWFQVLVYVIVPNLRVAILSGALISFATVMGELILASFLVRPALAPYMALLGLTKAYEPAALAIISYALTWVSLGLLQLVSRGGTTRQLTGR</sequence>
<keyword evidence="6 8" id="KW-1133">Transmembrane helix</keyword>
<evidence type="ECO:0000259" key="9">
    <source>
        <dbReference type="PROSITE" id="PS50928"/>
    </source>
</evidence>
<evidence type="ECO:0000256" key="8">
    <source>
        <dbReference type="RuleBase" id="RU363032"/>
    </source>
</evidence>
<evidence type="ECO:0000256" key="7">
    <source>
        <dbReference type="ARBA" id="ARBA00023136"/>
    </source>
</evidence>
<comment type="similarity">
    <text evidence="8">Belongs to the binding-protein-dependent transport system permease family.</text>
</comment>
<dbReference type="AlphaFoldDB" id="A0A2H3L073"/>
<evidence type="ECO:0000313" key="11">
    <source>
        <dbReference type="Proteomes" id="UP000220922"/>
    </source>
</evidence>
<dbReference type="EMBL" id="LYXE01000110">
    <property type="protein sequence ID" value="PDV98040.1"/>
    <property type="molecule type" value="Genomic_DNA"/>
</dbReference>
<feature type="transmembrane region" description="Helical" evidence="8">
    <location>
        <begin position="63"/>
        <end position="84"/>
    </location>
</feature>
<dbReference type="RefSeq" id="WP_097653761.1">
    <property type="nucleotide sequence ID" value="NZ_LYXE01000110.1"/>
</dbReference>
<feature type="transmembrane region" description="Helical" evidence="8">
    <location>
        <begin position="6"/>
        <end position="27"/>
    </location>
</feature>
<evidence type="ECO:0000256" key="5">
    <source>
        <dbReference type="ARBA" id="ARBA00022692"/>
    </source>
</evidence>
<evidence type="ECO:0000313" key="10">
    <source>
        <dbReference type="EMBL" id="PDV98040.1"/>
    </source>
</evidence>
<organism evidence="10 11">
    <name type="scientific">Candidatus Chloroploca asiatica</name>
    <dbReference type="NCBI Taxonomy" id="1506545"/>
    <lineage>
        <taxon>Bacteria</taxon>
        <taxon>Bacillati</taxon>
        <taxon>Chloroflexota</taxon>
        <taxon>Chloroflexia</taxon>
        <taxon>Chloroflexales</taxon>
        <taxon>Chloroflexineae</taxon>
        <taxon>Oscillochloridaceae</taxon>
        <taxon>Candidatus Chloroploca</taxon>
    </lineage>
</organism>
<keyword evidence="2 8" id="KW-0813">Transport</keyword>
<gene>
    <name evidence="10" type="ORF">A9Q02_02865</name>
</gene>
<feature type="domain" description="ABC transmembrane type-1" evidence="9">
    <location>
        <begin position="58"/>
        <end position="250"/>
    </location>
</feature>
<evidence type="ECO:0000256" key="2">
    <source>
        <dbReference type="ARBA" id="ARBA00022448"/>
    </source>
</evidence>
<proteinExistence type="inferred from homology"/>
<dbReference type="PROSITE" id="PS50928">
    <property type="entry name" value="ABC_TM1"/>
    <property type="match status" value="1"/>
</dbReference>
<keyword evidence="5 8" id="KW-0812">Transmembrane</keyword>
<dbReference type="PANTHER" id="PTHR43357">
    <property type="entry name" value="INNER MEMBRANE ABC TRANSPORTER PERMEASE PROTEIN YDCV"/>
    <property type="match status" value="1"/>
</dbReference>
<dbReference type="GO" id="GO:0055085">
    <property type="term" value="P:transmembrane transport"/>
    <property type="evidence" value="ECO:0007669"/>
    <property type="project" value="InterPro"/>
</dbReference>
<dbReference type="Gene3D" id="1.10.3720.10">
    <property type="entry name" value="MetI-like"/>
    <property type="match status" value="1"/>
</dbReference>
<dbReference type="SUPFAM" id="SSF161098">
    <property type="entry name" value="MetI-like"/>
    <property type="match status" value="1"/>
</dbReference>
<comment type="caution">
    <text evidence="10">The sequence shown here is derived from an EMBL/GenBank/DDBJ whole genome shotgun (WGS) entry which is preliminary data.</text>
</comment>
<keyword evidence="7 8" id="KW-0472">Membrane</keyword>
<evidence type="ECO:0000256" key="1">
    <source>
        <dbReference type="ARBA" id="ARBA00004429"/>
    </source>
</evidence>
<evidence type="ECO:0000256" key="3">
    <source>
        <dbReference type="ARBA" id="ARBA00022475"/>
    </source>
</evidence>
<feature type="transmembrane region" description="Helical" evidence="8">
    <location>
        <begin position="126"/>
        <end position="146"/>
    </location>
</feature>
<dbReference type="Pfam" id="PF00528">
    <property type="entry name" value="BPD_transp_1"/>
    <property type="match status" value="1"/>
</dbReference>
<dbReference type="InterPro" id="IPR000515">
    <property type="entry name" value="MetI-like"/>
</dbReference>
<dbReference type="CDD" id="cd06261">
    <property type="entry name" value="TM_PBP2"/>
    <property type="match status" value="1"/>
</dbReference>
<accession>A0A2H3L073</accession>
<feature type="transmembrane region" description="Helical" evidence="8">
    <location>
        <begin position="232"/>
        <end position="252"/>
    </location>
</feature>
<protein>
    <submittedName>
        <fullName evidence="10">Spermidine/putrescine ABC transporter permease</fullName>
    </submittedName>
</protein>
<feature type="transmembrane region" description="Helical" evidence="8">
    <location>
        <begin position="96"/>
        <end position="114"/>
    </location>
</feature>
<keyword evidence="3" id="KW-1003">Cell membrane</keyword>
<dbReference type="Proteomes" id="UP000220922">
    <property type="component" value="Unassembled WGS sequence"/>
</dbReference>
<evidence type="ECO:0000256" key="4">
    <source>
        <dbReference type="ARBA" id="ARBA00022519"/>
    </source>
</evidence>
<comment type="subcellular location">
    <subcellularLocation>
        <location evidence="1">Cell inner membrane</location>
        <topology evidence="1">Multi-pass membrane protein</topology>
    </subcellularLocation>
    <subcellularLocation>
        <location evidence="8">Cell membrane</location>
        <topology evidence="8">Multi-pass membrane protein</topology>
    </subcellularLocation>
</comment>
<feature type="transmembrane region" description="Helical" evidence="8">
    <location>
        <begin position="190"/>
        <end position="212"/>
    </location>
</feature>
<dbReference type="PANTHER" id="PTHR43357:SF4">
    <property type="entry name" value="INNER MEMBRANE ABC TRANSPORTER PERMEASE PROTEIN YDCV"/>
    <property type="match status" value="1"/>
</dbReference>
<name>A0A2H3L073_9CHLR</name>